<dbReference type="InterPro" id="IPR005135">
    <property type="entry name" value="Endo/exonuclease/phosphatase"/>
</dbReference>
<feature type="region of interest" description="Disordered" evidence="1">
    <location>
        <begin position="1"/>
        <end position="126"/>
    </location>
</feature>
<dbReference type="AlphaFoldDB" id="A0A139B0L1"/>
<feature type="compositionally biased region" description="Basic and acidic residues" evidence="1">
    <location>
        <begin position="54"/>
        <end position="69"/>
    </location>
</feature>
<feature type="compositionally biased region" description="Basic and acidic residues" evidence="1">
    <location>
        <begin position="110"/>
        <end position="126"/>
    </location>
</feature>
<dbReference type="PANTHER" id="PTHR12121">
    <property type="entry name" value="CARBON CATABOLITE REPRESSOR PROTEIN 4"/>
    <property type="match status" value="1"/>
</dbReference>
<dbReference type="EMBL" id="KQ965731">
    <property type="protein sequence ID" value="KXS22235.1"/>
    <property type="molecule type" value="Genomic_DNA"/>
</dbReference>
<dbReference type="Proteomes" id="UP000070544">
    <property type="component" value="Unassembled WGS sequence"/>
</dbReference>
<keyword evidence="4" id="KW-1185">Reference proteome</keyword>
<feature type="compositionally biased region" description="Basic and acidic residues" evidence="1">
    <location>
        <begin position="37"/>
        <end position="46"/>
    </location>
</feature>
<sequence>MTPRNSCATGSEKFSRGGETPNRDTGQRRRHYSSWRNKGESADRWQSDSGDWTEPTHNRTDSWREEHHGWTSFPQRFQDRGYNGSSWRDRRDPQPKRQKLWYQSSGSSKYRHESKRELGQQYAEDRNFSPLQRPWKSMVSDSESPGDNARGAFTFIAMTYNLLAQSLLLESIDSLYRQMQPWMSEWSNRKRGLLTEIEMYDPDVMTLQEIDEEHWHSDIEPHLRGLGYRGYYQKRTGTARSDGVAILVREAKFEIVASRTVCHKQNSFMDRDNVGMVVLLRSKEAPDQHVCTATTHLLYNGRRSFIKMAQFKWLADNAADLVKQHLSSTRHRDVPFLISGDFNSTPNSVVARFVRSGYANLTGGLEMYMSGQFRGDVWTRWNKEPSQVEPLGSETSHFNSSSDGALSTPPNPPEPLSRAPQTISHPLRLQCVYHQHHLGPHGDYVTTYHHGTREAVDYLLVGSFKPLPSESDFAEVPRTLIKAIEYVPPPVARSIRMMPNANAASDHIPLVAKFGVFVTEPR</sequence>
<feature type="compositionally biased region" description="Basic and acidic residues" evidence="1">
    <location>
        <begin position="13"/>
        <end position="27"/>
    </location>
</feature>
<reference evidence="3 4" key="1">
    <citation type="journal article" date="2015" name="Genome Biol. Evol.">
        <title>Phylogenomic analyses indicate that early fungi evolved digesting cell walls of algal ancestors of land plants.</title>
        <authorList>
            <person name="Chang Y."/>
            <person name="Wang S."/>
            <person name="Sekimoto S."/>
            <person name="Aerts A.L."/>
            <person name="Choi C."/>
            <person name="Clum A."/>
            <person name="LaButti K.M."/>
            <person name="Lindquist E.A."/>
            <person name="Yee Ngan C."/>
            <person name="Ohm R.A."/>
            <person name="Salamov A.A."/>
            <person name="Grigoriev I.V."/>
            <person name="Spatafora J.W."/>
            <person name="Berbee M.L."/>
        </authorList>
    </citation>
    <scope>NUCLEOTIDE SEQUENCE [LARGE SCALE GENOMIC DNA]</scope>
    <source>
        <strain evidence="3 4">JEL478</strain>
    </source>
</reference>
<protein>
    <recommendedName>
        <fullName evidence="2">Endonuclease/exonuclease/phosphatase domain-containing protein</fullName>
    </recommendedName>
</protein>
<dbReference type="OrthoDB" id="428734at2759"/>
<dbReference type="Gene3D" id="3.60.10.10">
    <property type="entry name" value="Endonuclease/exonuclease/phosphatase"/>
    <property type="match status" value="1"/>
</dbReference>
<name>A0A139B0L1_GONPJ</name>
<evidence type="ECO:0000313" key="4">
    <source>
        <dbReference type="Proteomes" id="UP000070544"/>
    </source>
</evidence>
<dbReference type="OMA" id="YIWHTED"/>
<evidence type="ECO:0000259" key="2">
    <source>
        <dbReference type="Pfam" id="PF03372"/>
    </source>
</evidence>
<dbReference type="SUPFAM" id="SSF56219">
    <property type="entry name" value="DNase I-like"/>
    <property type="match status" value="1"/>
</dbReference>
<dbReference type="InterPro" id="IPR050410">
    <property type="entry name" value="CCR4/nocturin_mRNA_transcr"/>
</dbReference>
<feature type="region of interest" description="Disordered" evidence="1">
    <location>
        <begin position="386"/>
        <end position="420"/>
    </location>
</feature>
<gene>
    <name evidence="3" type="ORF">M427DRAFT_167718</name>
</gene>
<dbReference type="Pfam" id="PF03372">
    <property type="entry name" value="Exo_endo_phos"/>
    <property type="match status" value="1"/>
</dbReference>
<evidence type="ECO:0000256" key="1">
    <source>
        <dbReference type="SAM" id="MobiDB-lite"/>
    </source>
</evidence>
<accession>A0A139B0L1</accession>
<dbReference type="PANTHER" id="PTHR12121:SF34">
    <property type="entry name" value="PROTEIN ANGEL"/>
    <property type="match status" value="1"/>
</dbReference>
<organism evidence="3 4">
    <name type="scientific">Gonapodya prolifera (strain JEL478)</name>
    <name type="common">Monoblepharis prolifera</name>
    <dbReference type="NCBI Taxonomy" id="1344416"/>
    <lineage>
        <taxon>Eukaryota</taxon>
        <taxon>Fungi</taxon>
        <taxon>Fungi incertae sedis</taxon>
        <taxon>Chytridiomycota</taxon>
        <taxon>Chytridiomycota incertae sedis</taxon>
        <taxon>Monoblepharidomycetes</taxon>
        <taxon>Monoblepharidales</taxon>
        <taxon>Gonapodyaceae</taxon>
        <taxon>Gonapodya</taxon>
    </lineage>
</organism>
<evidence type="ECO:0000313" key="3">
    <source>
        <dbReference type="EMBL" id="KXS22235.1"/>
    </source>
</evidence>
<feature type="compositionally biased region" description="Polar residues" evidence="1">
    <location>
        <begin position="393"/>
        <end position="405"/>
    </location>
</feature>
<dbReference type="GO" id="GO:0000175">
    <property type="term" value="F:3'-5'-RNA exonuclease activity"/>
    <property type="evidence" value="ECO:0007669"/>
    <property type="project" value="TreeGrafter"/>
</dbReference>
<proteinExistence type="predicted"/>
<feature type="domain" description="Endonuclease/exonuclease/phosphatase" evidence="2">
    <location>
        <begin position="158"/>
        <end position="463"/>
    </location>
</feature>
<dbReference type="InterPro" id="IPR036691">
    <property type="entry name" value="Endo/exonu/phosph_ase_sf"/>
</dbReference>